<feature type="domain" description="Peptidoglycan binding-like" evidence="2">
    <location>
        <begin position="372"/>
        <end position="422"/>
    </location>
</feature>
<accession>A0A444JE74</accession>
<dbReference type="Gene3D" id="1.10.101.10">
    <property type="entry name" value="PGBD-like superfamily/PGBD"/>
    <property type="match status" value="1"/>
</dbReference>
<dbReference type="Gene3D" id="1.10.8.350">
    <property type="entry name" value="Bacterial muramidase"/>
    <property type="match status" value="1"/>
</dbReference>
<dbReference type="PANTHER" id="PTHR30163">
    <property type="entry name" value="MEMBRANE-BOUND LYTIC MUREIN TRANSGLYCOSYLASE B"/>
    <property type="match status" value="1"/>
</dbReference>
<dbReference type="InterPro" id="IPR036366">
    <property type="entry name" value="PGBDSf"/>
</dbReference>
<dbReference type="SUPFAM" id="SSF47090">
    <property type="entry name" value="PGBD-like"/>
    <property type="match status" value="1"/>
</dbReference>
<evidence type="ECO:0000256" key="1">
    <source>
        <dbReference type="SAM" id="SignalP"/>
    </source>
</evidence>
<dbReference type="GO" id="GO:0009253">
    <property type="term" value="P:peptidoglycan catabolic process"/>
    <property type="evidence" value="ECO:0007669"/>
    <property type="project" value="TreeGrafter"/>
</dbReference>
<sequence>MKQVTKQVTKQVAMQSRNRYLSVFAVLFLCLSGMVNSVHAEAAESAEINPAFQAWLKAFAPRAAKQGISRDLYQQAFAGITVPDDEVLRKAAFQPEFTTEIWDYLDTAVNAVTVAEGRVMAKKHRAWLDRISARFGVEATVLLAIWSIESRYGAVLERPGRLHYVPQALATLAYGDKNRRQFGEQQLIAALQIVRDGDVGFAQLYGSWAGAMGHTQFIPTSYQAYGVDMDKDGRRDIWTSVPDALATAANLLHKNGWRTGKSWGYEVRVPKGGARYQGKTKTLAQWRDLGFIRPDRKSFPEPNTRAELKMPAGDRGPGFLVQRNFFIIKRYNNSDFYALAVSLLSDRLAGKQGMKQLWPRPADALFPEEKFQLQELLHAKGFYEGAIDGDLGAGTRKGIRAFQGRVGMSPDGKPTRTVLEALRKAGGL</sequence>
<dbReference type="Pfam" id="PF13406">
    <property type="entry name" value="SLT_2"/>
    <property type="match status" value="1"/>
</dbReference>
<dbReference type="Gene3D" id="1.10.530.10">
    <property type="match status" value="1"/>
</dbReference>
<dbReference type="CDD" id="cd13399">
    <property type="entry name" value="Slt35-like"/>
    <property type="match status" value="1"/>
</dbReference>
<comment type="caution">
    <text evidence="4">The sequence shown here is derived from an EMBL/GenBank/DDBJ whole genome shotgun (WGS) entry which is preliminary data.</text>
</comment>
<name>A0A444JE74_9BACT</name>
<dbReference type="GO" id="GO:0008933">
    <property type="term" value="F:peptidoglycan lytic transglycosylase activity"/>
    <property type="evidence" value="ECO:0007669"/>
    <property type="project" value="TreeGrafter"/>
</dbReference>
<evidence type="ECO:0000313" key="4">
    <source>
        <dbReference type="EMBL" id="RWX51381.1"/>
    </source>
</evidence>
<proteinExistence type="predicted"/>
<dbReference type="InterPro" id="IPR011970">
    <property type="entry name" value="MltB_2"/>
</dbReference>
<feature type="domain" description="Transglycosylase SLT" evidence="3">
    <location>
        <begin position="52"/>
        <end position="346"/>
    </location>
</feature>
<feature type="chain" id="PRO_5019451392" evidence="1">
    <location>
        <begin position="41"/>
        <end position="428"/>
    </location>
</feature>
<dbReference type="Pfam" id="PF01471">
    <property type="entry name" value="PG_binding_1"/>
    <property type="match status" value="1"/>
</dbReference>
<dbReference type="InterPro" id="IPR023346">
    <property type="entry name" value="Lysozyme-like_dom_sf"/>
</dbReference>
<dbReference type="InterPro" id="IPR031304">
    <property type="entry name" value="SLT_2"/>
</dbReference>
<dbReference type="InterPro" id="IPR002477">
    <property type="entry name" value="Peptidoglycan-bd-like"/>
</dbReference>
<dbReference type="EMBL" id="MTKS01000147">
    <property type="protein sequence ID" value="RWX51381.1"/>
    <property type="molecule type" value="Genomic_DNA"/>
</dbReference>
<protein>
    <submittedName>
        <fullName evidence="4">Membrane-bound lytic murein transglycosylase B</fullName>
    </submittedName>
</protein>
<dbReference type="PANTHER" id="PTHR30163:SF8">
    <property type="entry name" value="LYTIC MUREIN TRANSGLYCOSYLASE"/>
    <property type="match status" value="1"/>
</dbReference>
<dbReference type="InterPro" id="IPR036365">
    <property type="entry name" value="PGBD-like_sf"/>
</dbReference>
<evidence type="ECO:0000259" key="2">
    <source>
        <dbReference type="Pfam" id="PF01471"/>
    </source>
</evidence>
<evidence type="ECO:0000259" key="3">
    <source>
        <dbReference type="Pfam" id="PF13406"/>
    </source>
</evidence>
<dbReference type="SUPFAM" id="SSF53955">
    <property type="entry name" value="Lysozyme-like"/>
    <property type="match status" value="1"/>
</dbReference>
<dbReference type="Proteomes" id="UP000288892">
    <property type="component" value="Unassembled WGS sequence"/>
</dbReference>
<gene>
    <name evidence="4" type="ORF">VU01_11471</name>
</gene>
<feature type="signal peptide" evidence="1">
    <location>
        <begin position="1"/>
        <end position="40"/>
    </location>
</feature>
<evidence type="ECO:0000313" key="5">
    <source>
        <dbReference type="Proteomes" id="UP000288892"/>
    </source>
</evidence>
<keyword evidence="1" id="KW-0732">Signal</keyword>
<dbReference type="NCBIfam" id="TIGR02283">
    <property type="entry name" value="MltB_2"/>
    <property type="match status" value="1"/>
</dbReference>
<dbReference type="AlphaFoldDB" id="A0A444JE74"/>
<reference evidence="4 5" key="1">
    <citation type="submission" date="2017-01" db="EMBL/GenBank/DDBJ databases">
        <title>The cable genome- insights into the physiology and evolution of filamentous bacteria capable of sulfide oxidation via long distance electron transfer.</title>
        <authorList>
            <person name="Schreiber L."/>
            <person name="Bjerg J.T."/>
            <person name="Boggild A."/>
            <person name="Van De Vossenberg J."/>
            <person name="Meysman F."/>
            <person name="Nielsen L.P."/>
            <person name="Schramm A."/>
            <person name="Kjeldsen K.U."/>
        </authorList>
    </citation>
    <scope>NUCLEOTIDE SEQUENCE [LARGE SCALE GENOMIC DNA]</scope>
    <source>
        <strain evidence="4">A5</strain>
    </source>
</reference>
<organism evidence="4 5">
    <name type="scientific">Candidatus Electrothrix marina</name>
    <dbReference type="NCBI Taxonomy" id="1859130"/>
    <lineage>
        <taxon>Bacteria</taxon>
        <taxon>Pseudomonadati</taxon>
        <taxon>Thermodesulfobacteriota</taxon>
        <taxon>Desulfobulbia</taxon>
        <taxon>Desulfobulbales</taxon>
        <taxon>Desulfobulbaceae</taxon>
        <taxon>Candidatus Electrothrix</taxon>
    </lineage>
</organism>
<dbReference type="InterPro" id="IPR043426">
    <property type="entry name" value="MltB-like"/>
</dbReference>
<keyword evidence="5" id="KW-1185">Reference proteome</keyword>